<feature type="transmembrane region" description="Helical" evidence="1">
    <location>
        <begin position="44"/>
        <end position="64"/>
    </location>
</feature>
<evidence type="ECO:0000313" key="2">
    <source>
        <dbReference type="EMBL" id="VTR95660.1"/>
    </source>
</evidence>
<sequence length="73" mass="7637">MSFLLRAAIALLAGIGAGLIGFWIVWSAVWKVVGEHPGIGHDSWLLAGIFVPGVVSSVLVFRGVSRAVAIKPV</sequence>
<keyword evidence="1" id="KW-1133">Transmembrane helix</keyword>
<keyword evidence="1" id="KW-0812">Transmembrane</keyword>
<evidence type="ECO:0000256" key="1">
    <source>
        <dbReference type="SAM" id="Phobius"/>
    </source>
</evidence>
<dbReference type="EMBL" id="LR593886">
    <property type="protein sequence ID" value="VTR95660.1"/>
    <property type="molecule type" value="Genomic_DNA"/>
</dbReference>
<gene>
    <name evidence="2" type="ORF">SOIL9_20540</name>
</gene>
<evidence type="ECO:0000313" key="3">
    <source>
        <dbReference type="Proteomes" id="UP000464178"/>
    </source>
</evidence>
<name>A0A6P2D857_9BACT</name>
<protein>
    <submittedName>
        <fullName evidence="2">Uncharacterized protein</fullName>
    </submittedName>
</protein>
<organism evidence="2 3">
    <name type="scientific">Gemmata massiliana</name>
    <dbReference type="NCBI Taxonomy" id="1210884"/>
    <lineage>
        <taxon>Bacteria</taxon>
        <taxon>Pseudomonadati</taxon>
        <taxon>Planctomycetota</taxon>
        <taxon>Planctomycetia</taxon>
        <taxon>Gemmatales</taxon>
        <taxon>Gemmataceae</taxon>
        <taxon>Gemmata</taxon>
    </lineage>
</organism>
<dbReference type="KEGG" id="gms:SOIL9_20540"/>
<keyword evidence="3" id="KW-1185">Reference proteome</keyword>
<dbReference type="Proteomes" id="UP000464178">
    <property type="component" value="Chromosome"/>
</dbReference>
<keyword evidence="1" id="KW-0472">Membrane</keyword>
<dbReference type="AlphaFoldDB" id="A0A6P2D857"/>
<proteinExistence type="predicted"/>
<accession>A0A6P2D857</accession>
<reference evidence="2 3" key="1">
    <citation type="submission" date="2019-05" db="EMBL/GenBank/DDBJ databases">
        <authorList>
            <consortium name="Science for Life Laboratories"/>
        </authorList>
    </citation>
    <scope>NUCLEOTIDE SEQUENCE [LARGE SCALE GENOMIC DNA]</scope>
    <source>
        <strain evidence="2">Soil9</strain>
    </source>
</reference>
<feature type="transmembrane region" description="Helical" evidence="1">
    <location>
        <begin position="7"/>
        <end position="29"/>
    </location>
</feature>